<feature type="compositionally biased region" description="Basic and acidic residues" evidence="1">
    <location>
        <begin position="471"/>
        <end position="490"/>
    </location>
</feature>
<dbReference type="Proteomes" id="UP000230405">
    <property type="component" value="Unassembled WGS sequence"/>
</dbReference>
<evidence type="ECO:0000256" key="1">
    <source>
        <dbReference type="SAM" id="MobiDB-lite"/>
    </source>
</evidence>
<evidence type="ECO:0000313" key="3">
    <source>
        <dbReference type="Proteomes" id="UP000230405"/>
    </source>
</evidence>
<feature type="region of interest" description="Disordered" evidence="1">
    <location>
        <begin position="613"/>
        <end position="678"/>
    </location>
</feature>
<feature type="region of interest" description="Disordered" evidence="1">
    <location>
        <begin position="1"/>
        <end position="23"/>
    </location>
</feature>
<feature type="compositionally biased region" description="Polar residues" evidence="1">
    <location>
        <begin position="664"/>
        <end position="678"/>
    </location>
</feature>
<proteinExistence type="predicted"/>
<reference evidence="3" key="1">
    <citation type="submission" date="2017-09" db="EMBL/GenBank/DDBJ databases">
        <title>Depth-based differentiation of microbial function through sediment-hosted aquifers and enrichment of novel symbionts in the deep terrestrial subsurface.</title>
        <authorList>
            <person name="Probst A.J."/>
            <person name="Ladd B."/>
            <person name="Jarett J.K."/>
            <person name="Geller-Mcgrath D.E."/>
            <person name="Sieber C.M.K."/>
            <person name="Emerson J.B."/>
            <person name="Anantharaman K."/>
            <person name="Thomas B.C."/>
            <person name="Malmstrom R."/>
            <person name="Stieglmeier M."/>
            <person name="Klingl A."/>
            <person name="Woyke T."/>
            <person name="Ryan C.M."/>
            <person name="Banfield J.F."/>
        </authorList>
    </citation>
    <scope>NUCLEOTIDE SEQUENCE [LARGE SCALE GENOMIC DNA]</scope>
</reference>
<feature type="compositionally biased region" description="Polar residues" evidence="1">
    <location>
        <begin position="616"/>
        <end position="627"/>
    </location>
</feature>
<evidence type="ECO:0000313" key="2">
    <source>
        <dbReference type="EMBL" id="PIZ99139.1"/>
    </source>
</evidence>
<dbReference type="EMBL" id="PFPO01000046">
    <property type="protein sequence ID" value="PIZ99139.1"/>
    <property type="molecule type" value="Genomic_DNA"/>
</dbReference>
<feature type="compositionally biased region" description="Basic and acidic residues" evidence="1">
    <location>
        <begin position="1345"/>
        <end position="1356"/>
    </location>
</feature>
<organism evidence="2 3">
    <name type="scientific">Candidatus Komeilibacteria bacterium CG_4_10_14_0_2_um_filter_37_10</name>
    <dbReference type="NCBI Taxonomy" id="1974470"/>
    <lineage>
        <taxon>Bacteria</taxon>
        <taxon>Candidatus Komeiliibacteriota</taxon>
    </lineage>
</organism>
<gene>
    <name evidence="2" type="ORF">COX77_02465</name>
</gene>
<feature type="compositionally biased region" description="Basic and acidic residues" evidence="1">
    <location>
        <begin position="630"/>
        <end position="646"/>
    </location>
</feature>
<sequence>MLLGKEEVSPYSSSSVEVKKQTDAEKEQIKKIAADFLLATGNSKLSIEQKAWLEQEVAGEQKKYLEQLATIDQDIDLLSQQEAGGYGYSEYSSEEAKNIINSSVPQIVGAFQLKVEELASTVHNLQKQEVAYQERGALTHLERDPQYQSYYHYYSQELQKDPKKFLQSDKFNFTTQNWDGWSLPDDLLRQGVSNVLVSKQRELERGISNGQVTKATEKLAILQAVNGWLDSLKQLAERQEILNAPERNNESLKTIDQDWLRLEQKYQETKEYVHDKVLDPEYLREFDDALVEEYQMVIRKKEEKVKKINKSWQQEAKEILNSTQLQERQQKLVTDVQLLFADFAEFLEIQSKAVDSATKNIEQGKLAQAFSEQVQSSKTVDSMISCLEFINDEALKNKEKIIQKIKFLFAPERMIAEELAQVGEEKLLRGIPNDFGIREQVLDLLKKKIGSGEIKEGEELVIGEAGNQEIRESGHQDIGKSEDQEIRETGNQESSTLVNQEIEAAGDTADKTQNMEQVIDREDKNYQVLSLVIEQAKILIAENQKKYSSSDYFNKKDLLAKLEAMSMSRKQAEWALNQLKRQSILDVQEVVGNKPEQKFYRWRLTGQELVKPVRESGSQEIGETGNQEIGKLEDQNVGESGKRENSTPENQEIGVSGKQETRESGNQSSEVPDKNNSALEVVKPEQQNTAEIPPVAAVEYQKFLDYPEVQAFLEKLQWSDLSDPVKLRKELETVFSNVKLYAETTNAEKFSAGFIDKYLENIYSRTTLYLQQKVAEQKNQSSSLSKFFSREGKKFGLGVTGGAVYASCRLAIAGAVSVFTTVTTPISLVIGGLAGGVNAVINDATKKIWHKDQAQQISTLLKKVKNKNQEWPELKQQITDTLGELYLHDCRWTEDLSKVYEIDEDYQRYLNERLKNGEVNLKPEQYGVRISEKGDEQLYGLAAINIAKLAQSSWRINLGYQQDKDSQVRKQKDAQERQDLLKTMIATGELEVYFTYQLEKTIKELKVKIGTVPPEQQVDLEKQIVRDAQLMVENQMNVLLGDVMTQEKITGSTDGEKSIFRDSYLAKLWQDGEKYQSLGMVKKFAGGFASGAVAGMAYSNIYAGSIYGALMKFRSTMRSELSQMTRQEIIKTAGELYQKINGAIGNIENYNQEEVKNIITETKARIKLPDIKEHERILLENGIDKLRTKFARSQALGQITQETTLSLEAMAKSMVGGKEEQDKIARDLLKRNKKAGNIVQLCQKFGQLSAETKFKLLGKALVEGMKGGAAFALGGGLVSYFGGAVGIMPETGFDQVVNRTINGAFLNLSIVGGQHSGNVEKSEHQVAGEPGNQESGEAGDQGIGKPERQEIGKSEDQVTGESAPKHQEMTLAIGKDGNYQHGDQGFRHLMVEAAPKEIYQDGVVDAKDAAYLEYMLAVTRELAQGHPVAGFDPQAVQEFVTFDGKEIHISDYQKFETFIQGDLFHRAENVITDRSDVFAYVDDTSQKVWRSAFAEKGANIVVEDFSQDARVIAAEQRVDQQNEVVRDYQQHFNQIPHQGNIEVVSGSGSTEVKLVNGQEAYNFKIEHGVVTAFNGQELPSSVSRTEDLVQAVNHNLLITHQIPENKIVSYQQVAEKLGVINPGHAFVDPGDAKLLQYIEGTTAFKSEQTAPYQQAEIRDLAKDIIVTDGDKVLQYVDNTTNHFSDPKTVAAFSLAELREFGSEHSAELTSAVRDGVVDQNLTHAQLLLNLHQQSSGQLLTNSIVDSNPESLQLMLHNQEINLNQADKIQQLENKVTSSLELSADQVSQQALYDLQKAHITVEVPASNEIKINLPSDLNAHDLLPNGGVLIMEKVGGELQLHLETSSNKWLDSETSTFVPKDFWQQADEQTMINHFHNLVGKEIIQNKMASELELARQEQGIFSILTIDLDARYDRGFNKLSAGDVLISQENFVQGMNEFGRANSLPVTGQEDNLIDQYQIIHKYLTGGKTELINENMNNYLTHHQPQLSEDVRHYLGRMVGEVSSGVLPELKSNEPVSELPNLKDIIPTGELPDLHQTNDVKIGELPLLKEDGSGQKEEKTTTINDADKKATIHESKEVQGNTIIERSSVEAQMNGAVISKYYNEVRHDVLSKEIDSLDDWRDKFSEIKKEYTGNGELTPMENKSLELSFKSIEKGGSFVEDKIRMDVTAMLSRWNKKE</sequence>
<name>A0A2M7VF01_9BACT</name>
<feature type="region of interest" description="Disordered" evidence="1">
    <location>
        <begin position="1321"/>
        <end position="1365"/>
    </location>
</feature>
<feature type="region of interest" description="Disordered" evidence="1">
    <location>
        <begin position="471"/>
        <end position="494"/>
    </location>
</feature>
<comment type="caution">
    <text evidence="2">The sequence shown here is derived from an EMBL/GenBank/DDBJ whole genome shotgun (WGS) entry which is preliminary data.</text>
</comment>
<accession>A0A2M7VF01</accession>
<protein>
    <submittedName>
        <fullName evidence="2">Uncharacterized protein</fullName>
    </submittedName>
</protein>